<proteinExistence type="predicted"/>
<sequence length="249" mass="26193">MIARGHLINPHVNDAKVVLVDNGDVVELFDDNVLGGGIATLLLGGFSPLHLTFNAVVDSIQDGVDGRLRLVGRLSAVLVDARLDKDGVPLLLALSVHQVGTPNVRLGSIPDEVHRLRSPANGKAMLVGPPLLQQPGGKLERTDLGLAEGVCYKLLAPCDRGEGVLNNLPQGTHAQTGVLVACRPQDVVVAEVDWRRLLKGLGASLQAAALGHGNVQNDLQVTGPVAAISEDKDGFDDDVLEITTLKQVP</sequence>
<evidence type="ECO:0000313" key="2">
    <source>
        <dbReference type="Proteomes" id="UP001600888"/>
    </source>
</evidence>
<reference evidence="1 2" key="1">
    <citation type="submission" date="2024-03" db="EMBL/GenBank/DDBJ databases">
        <title>A high-quality draft genome sequence of Diaporthe vaccinii, a causative agent of upright dieback and viscid rot disease in cranberry plants.</title>
        <authorList>
            <person name="Sarrasin M."/>
            <person name="Lang B.F."/>
            <person name="Burger G."/>
        </authorList>
    </citation>
    <scope>NUCLEOTIDE SEQUENCE [LARGE SCALE GENOMIC DNA]</scope>
    <source>
        <strain evidence="1 2">IS7</strain>
    </source>
</reference>
<organism evidence="1 2">
    <name type="scientific">Diaporthe vaccinii</name>
    <dbReference type="NCBI Taxonomy" id="105482"/>
    <lineage>
        <taxon>Eukaryota</taxon>
        <taxon>Fungi</taxon>
        <taxon>Dikarya</taxon>
        <taxon>Ascomycota</taxon>
        <taxon>Pezizomycotina</taxon>
        <taxon>Sordariomycetes</taxon>
        <taxon>Sordariomycetidae</taxon>
        <taxon>Diaporthales</taxon>
        <taxon>Diaporthaceae</taxon>
        <taxon>Diaporthe</taxon>
        <taxon>Diaporthe eres species complex</taxon>
    </lineage>
</organism>
<accession>A0ABR4FB84</accession>
<protein>
    <submittedName>
        <fullName evidence="1">Uncharacterized protein</fullName>
    </submittedName>
</protein>
<comment type="caution">
    <text evidence="1">The sequence shown here is derived from an EMBL/GenBank/DDBJ whole genome shotgun (WGS) entry which is preliminary data.</text>
</comment>
<dbReference type="Proteomes" id="UP001600888">
    <property type="component" value="Unassembled WGS sequence"/>
</dbReference>
<gene>
    <name evidence="1" type="ORF">FJTKL_10657</name>
</gene>
<evidence type="ECO:0000313" key="1">
    <source>
        <dbReference type="EMBL" id="KAL2291961.1"/>
    </source>
</evidence>
<keyword evidence="2" id="KW-1185">Reference proteome</keyword>
<name>A0ABR4FB84_9PEZI</name>
<dbReference type="EMBL" id="JBAWTH010000004">
    <property type="protein sequence ID" value="KAL2291961.1"/>
    <property type="molecule type" value="Genomic_DNA"/>
</dbReference>